<keyword evidence="6 11" id="KW-0472">Membrane</keyword>
<gene>
    <name evidence="13" type="ORF">MCOR_41982</name>
</gene>
<evidence type="ECO:0000256" key="2">
    <source>
        <dbReference type="ARBA" id="ARBA00022475"/>
    </source>
</evidence>
<feature type="domain" description="G-protein coupled receptors family 1 profile" evidence="12">
    <location>
        <begin position="287"/>
        <end position="561"/>
    </location>
</feature>
<dbReference type="PROSITE" id="PS50262">
    <property type="entry name" value="G_PROTEIN_RECEP_F1_2"/>
    <property type="match status" value="1"/>
</dbReference>
<evidence type="ECO:0000259" key="12">
    <source>
        <dbReference type="PROSITE" id="PS50262"/>
    </source>
</evidence>
<dbReference type="InterPro" id="IPR017452">
    <property type="entry name" value="GPCR_Rhodpsn_7TM"/>
</dbReference>
<feature type="transmembrane region" description="Helical" evidence="11">
    <location>
        <begin position="308"/>
        <end position="333"/>
    </location>
</feature>
<keyword evidence="14" id="KW-1185">Reference proteome</keyword>
<feature type="transmembrane region" description="Helical" evidence="11">
    <location>
        <begin position="364"/>
        <end position="384"/>
    </location>
</feature>
<evidence type="ECO:0000256" key="11">
    <source>
        <dbReference type="SAM" id="Phobius"/>
    </source>
</evidence>
<dbReference type="AlphaFoldDB" id="A0A6J8DIX6"/>
<feature type="transmembrane region" description="Helical" evidence="11">
    <location>
        <begin position="405"/>
        <end position="425"/>
    </location>
</feature>
<keyword evidence="3 11" id="KW-0812">Transmembrane</keyword>
<feature type="transmembrane region" description="Helical" evidence="11">
    <location>
        <begin position="499"/>
        <end position="525"/>
    </location>
</feature>
<sequence>MENNSDCPEQDQEHCPATSISEIDLDTVGGEIFPLLNANHSIMVRFDDSNFYSININKECSDFQFEIEIYFGYWIDVLELQELINLCENGTVTEKLFCDPFSIYNVNYVDDPVFPYFSGVDIFFTDELHHCTAWFRNFITQLNYTVTNIDLNFFLYNMTSCWGMVSLLNQQNIFILPANEYEMEGMLVLGAMVPGFSHPDYKEVYFGTNDGSCMKRFVEYFYLKSYKTPSNEYLLSPDVIIEFKNENSCLEVYYNCRKDWDFILPVDIPNKSLAYLQMVIAGEVTIVNLFVLYIFFQKANRSPTTILLSMLAVSDTLTALFICIPTVIAYQLYHHHISFNGTVLSWNLIDYNSCIISGATHFKYAFHLLSVLITTLLSIQKTIALRFPLWSIRGLTNKRSVKGSAIALTLSIILFLPNVVIWKILSKDVDGSCCIDGDLILKYYDVYRNINLTNDILTVIAIFISLICTIYITCKLTCLRRNLPWSDNMTVRKKHLTSAITVVVICGIFIASEVLHIMTGVIFWIVTYYESNDNLVELLESIKQYSDLSLLIGFSFNFVVYLAMSTQLREKLLNGAKEIIGPKRCCNSKNNDRNSVTNSTRKYTNSNSNEP</sequence>
<organism evidence="13 14">
    <name type="scientific">Mytilus coruscus</name>
    <name type="common">Sea mussel</name>
    <dbReference type="NCBI Taxonomy" id="42192"/>
    <lineage>
        <taxon>Eukaryota</taxon>
        <taxon>Metazoa</taxon>
        <taxon>Spiralia</taxon>
        <taxon>Lophotrochozoa</taxon>
        <taxon>Mollusca</taxon>
        <taxon>Bivalvia</taxon>
        <taxon>Autobranchia</taxon>
        <taxon>Pteriomorphia</taxon>
        <taxon>Mytilida</taxon>
        <taxon>Mytiloidea</taxon>
        <taxon>Mytilidae</taxon>
        <taxon>Mytilinae</taxon>
        <taxon>Mytilus</taxon>
    </lineage>
</organism>
<evidence type="ECO:0000256" key="3">
    <source>
        <dbReference type="ARBA" id="ARBA00022692"/>
    </source>
</evidence>
<feature type="transmembrane region" description="Helical" evidence="11">
    <location>
        <begin position="274"/>
        <end position="296"/>
    </location>
</feature>
<feature type="region of interest" description="Disordered" evidence="10">
    <location>
        <begin position="590"/>
        <end position="611"/>
    </location>
</feature>
<evidence type="ECO:0000256" key="5">
    <source>
        <dbReference type="ARBA" id="ARBA00023040"/>
    </source>
</evidence>
<dbReference type="OrthoDB" id="6083377at2759"/>
<dbReference type="Gene3D" id="1.20.1070.10">
    <property type="entry name" value="Rhodopsin 7-helix transmembrane proteins"/>
    <property type="match status" value="1"/>
</dbReference>
<keyword evidence="5" id="KW-0297">G-protein coupled receptor</keyword>
<proteinExistence type="predicted"/>
<protein>
    <recommendedName>
        <fullName evidence="12">G-protein coupled receptors family 1 profile domain-containing protein</fullName>
    </recommendedName>
</protein>
<feature type="transmembrane region" description="Helical" evidence="11">
    <location>
        <begin position="545"/>
        <end position="564"/>
    </location>
</feature>
<keyword evidence="9" id="KW-0807">Transducer</keyword>
<keyword evidence="8" id="KW-0325">Glycoprotein</keyword>
<evidence type="ECO:0000256" key="10">
    <source>
        <dbReference type="SAM" id="MobiDB-lite"/>
    </source>
</evidence>
<dbReference type="PANTHER" id="PTHR24246:SF27">
    <property type="entry name" value="ADENOSINE RECEPTOR, ISOFORM A"/>
    <property type="match status" value="1"/>
</dbReference>
<evidence type="ECO:0000313" key="13">
    <source>
        <dbReference type="EMBL" id="CAC5408603.1"/>
    </source>
</evidence>
<name>A0A6J8DIX6_MYTCO</name>
<keyword evidence="7" id="KW-0675">Receptor</keyword>
<dbReference type="GO" id="GO:0004930">
    <property type="term" value="F:G protein-coupled receptor activity"/>
    <property type="evidence" value="ECO:0007669"/>
    <property type="project" value="UniProtKB-KW"/>
</dbReference>
<keyword evidence="2" id="KW-1003">Cell membrane</keyword>
<accession>A0A6J8DIX6</accession>
<dbReference type="PANTHER" id="PTHR24246">
    <property type="entry name" value="OLFACTORY RECEPTOR AND ADENOSINE RECEPTOR"/>
    <property type="match status" value="1"/>
</dbReference>
<evidence type="ECO:0000256" key="6">
    <source>
        <dbReference type="ARBA" id="ARBA00023136"/>
    </source>
</evidence>
<evidence type="ECO:0000256" key="9">
    <source>
        <dbReference type="ARBA" id="ARBA00023224"/>
    </source>
</evidence>
<evidence type="ECO:0000256" key="1">
    <source>
        <dbReference type="ARBA" id="ARBA00004651"/>
    </source>
</evidence>
<evidence type="ECO:0000256" key="7">
    <source>
        <dbReference type="ARBA" id="ARBA00023170"/>
    </source>
</evidence>
<comment type="subcellular location">
    <subcellularLocation>
        <location evidence="1">Cell membrane</location>
        <topology evidence="1">Multi-pass membrane protein</topology>
    </subcellularLocation>
</comment>
<reference evidence="13 14" key="1">
    <citation type="submission" date="2020-06" db="EMBL/GenBank/DDBJ databases">
        <authorList>
            <person name="Li R."/>
            <person name="Bekaert M."/>
        </authorList>
    </citation>
    <scope>NUCLEOTIDE SEQUENCE [LARGE SCALE GENOMIC DNA]</scope>
    <source>
        <strain evidence="14">wild</strain>
    </source>
</reference>
<evidence type="ECO:0000256" key="8">
    <source>
        <dbReference type="ARBA" id="ARBA00023180"/>
    </source>
</evidence>
<dbReference type="Proteomes" id="UP000507470">
    <property type="component" value="Unassembled WGS sequence"/>
</dbReference>
<dbReference type="GO" id="GO:0005886">
    <property type="term" value="C:plasma membrane"/>
    <property type="evidence" value="ECO:0007669"/>
    <property type="project" value="UniProtKB-SubCell"/>
</dbReference>
<feature type="transmembrane region" description="Helical" evidence="11">
    <location>
        <begin position="456"/>
        <end position="478"/>
    </location>
</feature>
<keyword evidence="4 11" id="KW-1133">Transmembrane helix</keyword>
<evidence type="ECO:0000256" key="4">
    <source>
        <dbReference type="ARBA" id="ARBA00022989"/>
    </source>
</evidence>
<dbReference type="EMBL" id="CACVKT020007571">
    <property type="protein sequence ID" value="CAC5408603.1"/>
    <property type="molecule type" value="Genomic_DNA"/>
</dbReference>
<evidence type="ECO:0000313" key="14">
    <source>
        <dbReference type="Proteomes" id="UP000507470"/>
    </source>
</evidence>
<dbReference type="SUPFAM" id="SSF81321">
    <property type="entry name" value="Family A G protein-coupled receptor-like"/>
    <property type="match status" value="1"/>
</dbReference>